<keyword evidence="5 7" id="KW-0808">Transferase</keyword>
<evidence type="ECO:0000313" key="9">
    <source>
        <dbReference type="EMBL" id="MBP1857904.1"/>
    </source>
</evidence>
<sequence>MIPQEVIRRKRDGEALEKPDIAAFIRGLADGSISEGQVAAFAMAVWFSGMSLDETVALTLAMRDSGDVLSWADIDRPVADKHSTGGVGDNVSLMLAPLVAACGLAVPMISGRGLGHTGGTLDKLESIPGYDIKPSEALFRQVVREAGCAIIGQTADLAPADRRLYAIRDVTATVDSIPLITASILSKKLAAGLQSLVLDVKIGNGAFMIGLEEAETLARSLVGVANGAGVKTTALITDMNEPLADAAGNVVEIENCLAFLRGEKAGSRLEAVVMSFAAEMLMTSGIAASPTEGTDLARRALETGAALERFSRMVHLLGGPHDFAERPQTYLVNAPIVLAVEALEDGFLQSCNARDVGMEVIALGGGRTRPDEAIDHRVGFSGLKPLGTKLEKGEPFAFVHAASADQAEASRARLLEIYTIGNEAPPERPVIVSKISGPKISG</sequence>
<name>A0ABS4EIZ7_9HYPH</name>
<organism evidence="9 10">
    <name type="scientific">Rhizobium herbae</name>
    <dbReference type="NCBI Taxonomy" id="508661"/>
    <lineage>
        <taxon>Bacteria</taxon>
        <taxon>Pseudomonadati</taxon>
        <taxon>Pseudomonadota</taxon>
        <taxon>Alphaproteobacteria</taxon>
        <taxon>Hyphomicrobiales</taxon>
        <taxon>Rhizobiaceae</taxon>
        <taxon>Rhizobium/Agrobacterium group</taxon>
        <taxon>Rhizobium</taxon>
    </lineage>
</organism>
<proteinExistence type="inferred from homology"/>
<dbReference type="SUPFAM" id="SSF47648">
    <property type="entry name" value="Nucleoside phosphorylase/phosphoribosyltransferase N-terminal domain"/>
    <property type="match status" value="1"/>
</dbReference>
<dbReference type="InterPro" id="IPR013465">
    <property type="entry name" value="Thymidine_Pase"/>
</dbReference>
<dbReference type="PIRSF" id="PIRSF000478">
    <property type="entry name" value="TP_PyNP"/>
    <property type="match status" value="1"/>
</dbReference>
<dbReference type="Proteomes" id="UP000823786">
    <property type="component" value="Unassembled WGS sequence"/>
</dbReference>
<dbReference type="InterPro" id="IPR017872">
    <property type="entry name" value="Pyrmidine_PPase_CS"/>
</dbReference>
<dbReference type="GO" id="GO:0009032">
    <property type="term" value="F:thymidine phosphorylase activity"/>
    <property type="evidence" value="ECO:0007669"/>
    <property type="project" value="UniProtKB-EC"/>
</dbReference>
<evidence type="ECO:0000256" key="1">
    <source>
        <dbReference type="ARBA" id="ARBA00006915"/>
    </source>
</evidence>
<evidence type="ECO:0000256" key="7">
    <source>
        <dbReference type="HAMAP-Rule" id="MF_01628"/>
    </source>
</evidence>
<dbReference type="Pfam" id="PF02885">
    <property type="entry name" value="Glycos_trans_3N"/>
    <property type="match status" value="1"/>
</dbReference>
<keyword evidence="4 7" id="KW-0328">Glycosyltransferase</keyword>
<evidence type="ECO:0000256" key="5">
    <source>
        <dbReference type="ARBA" id="ARBA00022679"/>
    </source>
</evidence>
<dbReference type="PROSITE" id="PS00647">
    <property type="entry name" value="THYMID_PHOSPHORYLASE"/>
    <property type="match status" value="1"/>
</dbReference>
<dbReference type="Gene3D" id="3.40.1030.10">
    <property type="entry name" value="Nucleoside phosphorylase/phosphoribosyltransferase catalytic domain"/>
    <property type="match status" value="1"/>
</dbReference>
<feature type="domain" description="Pyrimidine nucleoside phosphorylase C-terminal" evidence="8">
    <location>
        <begin position="347"/>
        <end position="421"/>
    </location>
</feature>
<dbReference type="RefSeq" id="WP_209849671.1">
    <property type="nucleotide sequence ID" value="NZ_JAGGJV010000002.1"/>
</dbReference>
<gene>
    <name evidence="7" type="primary">deoA</name>
    <name evidence="9" type="ORF">J2Z75_001400</name>
</gene>
<comment type="caution">
    <text evidence="9">The sequence shown here is derived from an EMBL/GenBank/DDBJ whole genome shotgun (WGS) entry which is preliminary data.</text>
</comment>
<dbReference type="Gene3D" id="3.90.1170.30">
    <property type="entry name" value="Pyrimidine nucleoside phosphorylase-like, C-terminal domain"/>
    <property type="match status" value="1"/>
</dbReference>
<evidence type="ECO:0000259" key="8">
    <source>
        <dbReference type="SMART" id="SM00941"/>
    </source>
</evidence>
<dbReference type="EMBL" id="JAGGJV010000002">
    <property type="protein sequence ID" value="MBP1857904.1"/>
    <property type="molecule type" value="Genomic_DNA"/>
</dbReference>
<comment type="pathway">
    <text evidence="7">Pyrimidine metabolism; dTMP biosynthesis via salvage pathway; dTMP from thymine: step 1/2.</text>
</comment>
<dbReference type="InterPro" id="IPR018090">
    <property type="entry name" value="Pyrmidine_PPas_bac/euk"/>
</dbReference>
<protein>
    <recommendedName>
        <fullName evidence="3 7">Thymidine phosphorylase</fullName>
        <ecNumber evidence="3 7">2.4.2.4</ecNumber>
    </recommendedName>
    <alternativeName>
        <fullName evidence="7">TdRPase</fullName>
    </alternativeName>
</protein>
<dbReference type="SUPFAM" id="SSF54680">
    <property type="entry name" value="Pyrimidine nucleoside phosphorylase C-terminal domain"/>
    <property type="match status" value="1"/>
</dbReference>
<comment type="subunit">
    <text evidence="2 7">Homodimer.</text>
</comment>
<dbReference type="Pfam" id="PF07831">
    <property type="entry name" value="PYNP_C"/>
    <property type="match status" value="1"/>
</dbReference>
<evidence type="ECO:0000256" key="4">
    <source>
        <dbReference type="ARBA" id="ARBA00022676"/>
    </source>
</evidence>
<evidence type="ECO:0000256" key="6">
    <source>
        <dbReference type="ARBA" id="ARBA00048550"/>
    </source>
</evidence>
<dbReference type="EC" id="2.4.2.4" evidence="3 7"/>
<dbReference type="SMART" id="SM00941">
    <property type="entry name" value="PYNP_C"/>
    <property type="match status" value="1"/>
</dbReference>
<dbReference type="PANTHER" id="PTHR10515:SF0">
    <property type="entry name" value="THYMIDINE PHOSPHORYLASE"/>
    <property type="match status" value="1"/>
</dbReference>
<comment type="catalytic activity">
    <reaction evidence="6 7">
        <text>thymidine + phosphate = 2-deoxy-alpha-D-ribose 1-phosphate + thymine</text>
        <dbReference type="Rhea" id="RHEA:16037"/>
        <dbReference type="ChEBI" id="CHEBI:17748"/>
        <dbReference type="ChEBI" id="CHEBI:17821"/>
        <dbReference type="ChEBI" id="CHEBI:43474"/>
        <dbReference type="ChEBI" id="CHEBI:57259"/>
        <dbReference type="EC" id="2.4.2.4"/>
    </reaction>
</comment>
<dbReference type="Pfam" id="PF00591">
    <property type="entry name" value="Glycos_transf_3"/>
    <property type="match status" value="1"/>
</dbReference>
<dbReference type="InterPro" id="IPR035902">
    <property type="entry name" value="Nuc_phospho_transferase"/>
</dbReference>
<dbReference type="NCBIfam" id="TIGR02643">
    <property type="entry name" value="T_phosphoryl"/>
    <property type="match status" value="1"/>
</dbReference>
<accession>A0ABS4EIZ7</accession>
<dbReference type="SUPFAM" id="SSF52418">
    <property type="entry name" value="Nucleoside phosphorylase/phosphoribosyltransferase catalytic domain"/>
    <property type="match status" value="1"/>
</dbReference>
<dbReference type="Gene3D" id="1.20.970.10">
    <property type="entry name" value="Transferase, Pyrimidine Nucleoside Phosphorylase, Chain C"/>
    <property type="match status" value="1"/>
</dbReference>
<dbReference type="NCBIfam" id="NF004490">
    <property type="entry name" value="PRK05820.1"/>
    <property type="match status" value="1"/>
</dbReference>
<evidence type="ECO:0000313" key="10">
    <source>
        <dbReference type="Proteomes" id="UP000823786"/>
    </source>
</evidence>
<dbReference type="HAMAP" id="MF_01628">
    <property type="entry name" value="Thymid_phosp"/>
    <property type="match status" value="1"/>
</dbReference>
<reference evidence="9 10" key="1">
    <citation type="submission" date="2021-03" db="EMBL/GenBank/DDBJ databases">
        <title>Genomic Encyclopedia of Type Strains, Phase IV (KMG-IV): sequencing the most valuable type-strain genomes for metagenomic binning, comparative biology and taxonomic classification.</title>
        <authorList>
            <person name="Goeker M."/>
        </authorList>
    </citation>
    <scope>NUCLEOTIDE SEQUENCE [LARGE SCALE GENOMIC DNA]</scope>
    <source>
        <strain evidence="9 10">DSM 26427</strain>
    </source>
</reference>
<dbReference type="InterPro" id="IPR000053">
    <property type="entry name" value="Thymidine/pyrmidine_PPase"/>
</dbReference>
<keyword evidence="10" id="KW-1185">Reference proteome</keyword>
<dbReference type="NCBIfam" id="TIGR02644">
    <property type="entry name" value="Y_phosphoryl"/>
    <property type="match status" value="1"/>
</dbReference>
<evidence type="ECO:0000256" key="3">
    <source>
        <dbReference type="ARBA" id="ARBA00011892"/>
    </source>
</evidence>
<dbReference type="InterPro" id="IPR036566">
    <property type="entry name" value="PYNP-like_C_sf"/>
</dbReference>
<dbReference type="InterPro" id="IPR036320">
    <property type="entry name" value="Glycosyl_Trfase_fam3_N_dom_sf"/>
</dbReference>
<dbReference type="PANTHER" id="PTHR10515">
    <property type="entry name" value="THYMIDINE PHOSPHORYLASE"/>
    <property type="match status" value="1"/>
</dbReference>
<comment type="function">
    <text evidence="7">The enzymes which catalyze the reversible phosphorolysis of pyrimidine nucleosides are involved in the degradation of these compounds and in their utilization as carbon and energy sources, or in the rescue of pyrimidine bases for nucleotide synthesis.</text>
</comment>
<dbReference type="InterPro" id="IPR013102">
    <property type="entry name" value="PYNP_C"/>
</dbReference>
<comment type="similarity">
    <text evidence="1 7">Belongs to the thymidine/pyrimidine-nucleoside phosphorylase family.</text>
</comment>
<dbReference type="InterPro" id="IPR017459">
    <property type="entry name" value="Glycosyl_Trfase_fam3_N_dom"/>
</dbReference>
<evidence type="ECO:0000256" key="2">
    <source>
        <dbReference type="ARBA" id="ARBA00011738"/>
    </source>
</evidence>
<dbReference type="InterPro" id="IPR000312">
    <property type="entry name" value="Glycosyl_Trfase_fam3"/>
</dbReference>